<dbReference type="Proteomes" id="UP000006565">
    <property type="component" value="Chromosome"/>
</dbReference>
<gene>
    <name evidence="14" type="ordered locus">Mpet_0265</name>
</gene>
<dbReference type="InterPro" id="IPR028325">
    <property type="entry name" value="VG_K_chnl"/>
</dbReference>
<evidence type="ECO:0000256" key="5">
    <source>
        <dbReference type="ARBA" id="ARBA00022826"/>
    </source>
</evidence>
<dbReference type="InterPro" id="IPR027359">
    <property type="entry name" value="Volt_channel_dom_sf"/>
</dbReference>
<dbReference type="SUPFAM" id="SSF81324">
    <property type="entry name" value="Voltage-gated potassium channels"/>
    <property type="match status" value="1"/>
</dbReference>
<dbReference type="PRINTS" id="PR00169">
    <property type="entry name" value="KCHANNEL"/>
</dbReference>
<evidence type="ECO:0000313" key="15">
    <source>
        <dbReference type="Proteomes" id="UP000006565"/>
    </source>
</evidence>
<dbReference type="GO" id="GO:0001508">
    <property type="term" value="P:action potential"/>
    <property type="evidence" value="ECO:0007669"/>
    <property type="project" value="TreeGrafter"/>
</dbReference>
<keyword evidence="8 12" id="KW-1133">Transmembrane helix</keyword>
<keyword evidence="3" id="KW-0633">Potassium transport</keyword>
<dbReference type="GO" id="GO:0008076">
    <property type="term" value="C:voltage-gated potassium channel complex"/>
    <property type="evidence" value="ECO:0007669"/>
    <property type="project" value="InterPro"/>
</dbReference>
<feature type="transmembrane region" description="Helical" evidence="12">
    <location>
        <begin position="48"/>
        <end position="68"/>
    </location>
</feature>
<evidence type="ECO:0000256" key="11">
    <source>
        <dbReference type="ARBA" id="ARBA00023303"/>
    </source>
</evidence>
<dbReference type="GO" id="GO:0005249">
    <property type="term" value="F:voltage-gated potassium channel activity"/>
    <property type="evidence" value="ECO:0007669"/>
    <property type="project" value="InterPro"/>
</dbReference>
<evidence type="ECO:0000256" key="1">
    <source>
        <dbReference type="ARBA" id="ARBA00004141"/>
    </source>
</evidence>
<evidence type="ECO:0000256" key="4">
    <source>
        <dbReference type="ARBA" id="ARBA00022692"/>
    </source>
</evidence>
<dbReference type="PANTHER" id="PTHR11537">
    <property type="entry name" value="VOLTAGE-GATED POTASSIUM CHANNEL"/>
    <property type="match status" value="1"/>
</dbReference>
<dbReference type="STRING" id="679926.Mpet_0265"/>
<protein>
    <submittedName>
        <fullName evidence="14">Ion transport 2 domain protein</fullName>
    </submittedName>
</protein>
<reference evidence="14 15" key="1">
    <citation type="journal article" date="2010" name="Stand. Genomic Sci.">
        <title>Complete genome sequence of Methanoplanus petrolearius type strain (SEBR 4847).</title>
        <authorList>
            <person name="Brambilla E."/>
            <person name="Djao O.D."/>
            <person name="Daligault H."/>
            <person name="Lapidus A."/>
            <person name="Lucas S."/>
            <person name="Hammon N."/>
            <person name="Nolan M."/>
            <person name="Tice H."/>
            <person name="Cheng J.F."/>
            <person name="Han C."/>
            <person name="Tapia R."/>
            <person name="Goodwin L."/>
            <person name="Pitluck S."/>
            <person name="Liolios K."/>
            <person name="Ivanova N."/>
            <person name="Mavromatis K."/>
            <person name="Mikhailova N."/>
            <person name="Pati A."/>
            <person name="Chen A."/>
            <person name="Palaniappan K."/>
            <person name="Land M."/>
            <person name="Hauser L."/>
            <person name="Chang Y.J."/>
            <person name="Jeffries C.D."/>
            <person name="Rohde M."/>
            <person name="Spring S."/>
            <person name="Sikorski J."/>
            <person name="Goker M."/>
            <person name="Woyke T."/>
            <person name="Bristow J."/>
            <person name="Eisen J.A."/>
            <person name="Markowitz V."/>
            <person name="Hugenholtz P."/>
            <person name="Kyrpides N.C."/>
            <person name="Klenk H.P."/>
        </authorList>
    </citation>
    <scope>NUCLEOTIDE SEQUENCE [LARGE SCALE GENOMIC DNA]</scope>
    <source>
        <strain evidence="15">DSM 11571 / OCM 486 / SEBR 4847</strain>
    </source>
</reference>
<dbReference type="RefSeq" id="WP_013328222.1">
    <property type="nucleotide sequence ID" value="NC_014507.1"/>
</dbReference>
<accession>E1RF95</accession>
<dbReference type="Gene3D" id="1.10.287.70">
    <property type="match status" value="1"/>
</dbReference>
<feature type="transmembrane region" description="Helical" evidence="12">
    <location>
        <begin position="128"/>
        <end position="151"/>
    </location>
</feature>
<keyword evidence="9" id="KW-0406">Ion transport</keyword>
<comment type="subcellular location">
    <subcellularLocation>
        <location evidence="1">Membrane</location>
        <topology evidence="1">Multi-pass membrane protein</topology>
    </subcellularLocation>
</comment>
<keyword evidence="5" id="KW-0631">Potassium channel</keyword>
<dbReference type="Pfam" id="PF00520">
    <property type="entry name" value="Ion_trans"/>
    <property type="match status" value="1"/>
</dbReference>
<feature type="transmembrane region" description="Helical" evidence="12">
    <location>
        <begin position="191"/>
        <end position="211"/>
    </location>
</feature>
<evidence type="ECO:0000256" key="2">
    <source>
        <dbReference type="ARBA" id="ARBA00022448"/>
    </source>
</evidence>
<dbReference type="Gene3D" id="1.20.5.110">
    <property type="match status" value="1"/>
</dbReference>
<name>E1RF95_METP4</name>
<evidence type="ECO:0000256" key="12">
    <source>
        <dbReference type="SAM" id="Phobius"/>
    </source>
</evidence>
<dbReference type="AlphaFoldDB" id="E1RF95"/>
<evidence type="ECO:0000256" key="8">
    <source>
        <dbReference type="ARBA" id="ARBA00022989"/>
    </source>
</evidence>
<keyword evidence="15" id="KW-1185">Reference proteome</keyword>
<dbReference type="EMBL" id="CP002117">
    <property type="protein sequence ID" value="ADN35043.1"/>
    <property type="molecule type" value="Genomic_DNA"/>
</dbReference>
<dbReference type="eggNOG" id="arCOG01964">
    <property type="taxonomic scope" value="Archaea"/>
</dbReference>
<proteinExistence type="predicted"/>
<evidence type="ECO:0000256" key="7">
    <source>
        <dbReference type="ARBA" id="ARBA00022958"/>
    </source>
</evidence>
<evidence type="ECO:0000256" key="6">
    <source>
        <dbReference type="ARBA" id="ARBA00022882"/>
    </source>
</evidence>
<organism evidence="14 15">
    <name type="scientific">Methanolacinia petrolearia (strain DSM 11571 / OCM 486 / SEBR 4847)</name>
    <name type="common">Methanoplanus petrolearius</name>
    <dbReference type="NCBI Taxonomy" id="679926"/>
    <lineage>
        <taxon>Archaea</taxon>
        <taxon>Methanobacteriati</taxon>
        <taxon>Methanobacteriota</taxon>
        <taxon>Stenosarchaea group</taxon>
        <taxon>Methanomicrobia</taxon>
        <taxon>Methanomicrobiales</taxon>
        <taxon>Methanomicrobiaceae</taxon>
        <taxon>Methanolacinia</taxon>
    </lineage>
</organism>
<evidence type="ECO:0000313" key="14">
    <source>
        <dbReference type="EMBL" id="ADN35043.1"/>
    </source>
</evidence>
<evidence type="ECO:0000256" key="10">
    <source>
        <dbReference type="ARBA" id="ARBA00023136"/>
    </source>
</evidence>
<feature type="transmembrane region" description="Helical" evidence="12">
    <location>
        <begin position="88"/>
        <end position="107"/>
    </location>
</feature>
<dbReference type="Gene3D" id="1.20.120.350">
    <property type="entry name" value="Voltage-gated potassium channels. Chain C"/>
    <property type="match status" value="1"/>
</dbReference>
<dbReference type="PANTHER" id="PTHR11537:SF254">
    <property type="entry name" value="POTASSIUM VOLTAGE-GATED CHANNEL PROTEIN SHAB"/>
    <property type="match status" value="1"/>
</dbReference>
<dbReference type="GeneID" id="9742708"/>
<dbReference type="HOGENOM" id="CLU_011722_6_1_2"/>
<dbReference type="InterPro" id="IPR005821">
    <property type="entry name" value="Ion_trans_dom"/>
</dbReference>
<keyword evidence="2" id="KW-0813">Transport</keyword>
<evidence type="ECO:0000259" key="13">
    <source>
        <dbReference type="Pfam" id="PF00520"/>
    </source>
</evidence>
<dbReference type="OrthoDB" id="56871at2157"/>
<dbReference type="KEGG" id="mpi:Mpet_0265"/>
<keyword evidence="6" id="KW-0851">Voltage-gated channel</keyword>
<evidence type="ECO:0000256" key="3">
    <source>
        <dbReference type="ARBA" id="ARBA00022538"/>
    </source>
</evidence>
<feature type="transmembrane region" description="Helical" evidence="12">
    <location>
        <begin position="18"/>
        <end position="36"/>
    </location>
</feature>
<keyword evidence="10 12" id="KW-0472">Membrane</keyword>
<keyword evidence="11" id="KW-0407">Ion channel</keyword>
<sequence length="266" mass="30035">MKEADHSSDEYKGTGYEVFILLLSALSVFNIIFYLLPDLVPAATEIVGIIDLFISLVFMADFLFRFFTYDSKYHYFFKNWGWADLLSAVPFPIAKIFRLFRIIRIVYVMRKNGVDKIRKEMSKNRAEVALFFILIFIIIIIELSSVLVVQFESVSPKANILTGGDAIWWACVTVTTVGYGDFYPVTVKGRIVGIVLMISGVSVFGTLAGFLSTKLVSRKEDTLPDPEITAKIGEIHSLLKECRGFQDDLSSRLAELENNVPGKEKK</sequence>
<evidence type="ECO:0000256" key="9">
    <source>
        <dbReference type="ARBA" id="ARBA00023065"/>
    </source>
</evidence>
<keyword evidence="7" id="KW-0630">Potassium</keyword>
<keyword evidence="4 12" id="KW-0812">Transmembrane</keyword>
<feature type="domain" description="Ion transport" evidence="13">
    <location>
        <begin position="16"/>
        <end position="221"/>
    </location>
</feature>